<organism evidence="2 3">
    <name type="scientific">Fadolivirus FV1/VV64</name>
    <dbReference type="NCBI Taxonomy" id="3070911"/>
    <lineage>
        <taxon>Viruses</taxon>
        <taxon>Varidnaviria</taxon>
        <taxon>Bamfordvirae</taxon>
        <taxon>Nucleocytoviricota</taxon>
        <taxon>Megaviricetes</taxon>
        <taxon>Imitervirales</taxon>
        <taxon>Mimiviridae</taxon>
        <taxon>Klosneuvirinae</taxon>
        <taxon>Fadolivirus</taxon>
        <taxon>Fadolivirus algeromassiliense</taxon>
    </lineage>
</organism>
<feature type="region of interest" description="Disordered" evidence="1">
    <location>
        <begin position="99"/>
        <end position="136"/>
    </location>
</feature>
<proteinExistence type="predicted"/>
<evidence type="ECO:0000313" key="2">
    <source>
        <dbReference type="EMBL" id="QKF93993.1"/>
    </source>
</evidence>
<accession>A0A7D3UQQ3</accession>
<dbReference type="EMBL" id="MT418680">
    <property type="protein sequence ID" value="QKF93993.1"/>
    <property type="molecule type" value="Genomic_DNA"/>
</dbReference>
<reference evidence="2 3" key="1">
    <citation type="submission" date="2020-04" db="EMBL/GenBank/DDBJ databases">
        <title>Advantages and limits of metagenomic assembly and binning of a giant virus.</title>
        <authorList>
            <person name="Schulz F."/>
            <person name="Andreani J."/>
            <person name="Francis R."/>
            <person name="Boudjemaa H."/>
            <person name="Bou Khalil J.Y."/>
            <person name="Lee J."/>
            <person name="La Scola B."/>
            <person name="Woyke T."/>
        </authorList>
    </citation>
    <scope>NUCLEOTIDE SEQUENCE [LARGE SCALE GENOMIC DNA]</scope>
    <source>
        <strain evidence="2 3">FV1/VV64</strain>
    </source>
</reference>
<protein>
    <submittedName>
        <fullName evidence="2">Uncharacterized protein</fullName>
    </submittedName>
</protein>
<gene>
    <name evidence="2" type="ORF">Fadolivirus_1_535</name>
</gene>
<sequence length="136" mass="15573">MNYTHAKNVVILNYPLNATKLIESLSQEAIITLAGLCNQNVKRIINDNTIIRLSTMEPYKQCGYLSNPFLQWAIDLSIQNVISPPKPIEQELKKVHVPSKITKQKKKPKHNESIQAMKKEPEEVENDNSVLFDLFD</sequence>
<keyword evidence="3" id="KW-1185">Reference proteome</keyword>
<dbReference type="Proteomes" id="UP001162001">
    <property type="component" value="Segment"/>
</dbReference>
<evidence type="ECO:0000313" key="3">
    <source>
        <dbReference type="Proteomes" id="UP001162001"/>
    </source>
</evidence>
<evidence type="ECO:0000256" key="1">
    <source>
        <dbReference type="SAM" id="MobiDB-lite"/>
    </source>
</evidence>
<name>A0A7D3UQQ3_9VIRU</name>